<proteinExistence type="predicted"/>
<feature type="non-terminal residue" evidence="2">
    <location>
        <position position="85"/>
    </location>
</feature>
<protein>
    <submittedName>
        <fullName evidence="2">Uncharacterized protein</fullName>
    </submittedName>
</protein>
<feature type="compositionally biased region" description="Basic residues" evidence="1">
    <location>
        <begin position="57"/>
        <end position="69"/>
    </location>
</feature>
<gene>
    <name evidence="2" type="ORF">AVDCRST_MAG13-2552</name>
</gene>
<dbReference type="EMBL" id="CADCVO010000405">
    <property type="protein sequence ID" value="CAA9506356.1"/>
    <property type="molecule type" value="Genomic_DNA"/>
</dbReference>
<organism evidence="2">
    <name type="scientific">uncultured Solirubrobacteraceae bacterium</name>
    <dbReference type="NCBI Taxonomy" id="1162706"/>
    <lineage>
        <taxon>Bacteria</taxon>
        <taxon>Bacillati</taxon>
        <taxon>Actinomycetota</taxon>
        <taxon>Thermoleophilia</taxon>
        <taxon>Solirubrobacterales</taxon>
        <taxon>Solirubrobacteraceae</taxon>
        <taxon>environmental samples</taxon>
    </lineage>
</organism>
<dbReference type="AlphaFoldDB" id="A0A6J4SVQ1"/>
<feature type="region of interest" description="Disordered" evidence="1">
    <location>
        <begin position="1"/>
        <end position="85"/>
    </location>
</feature>
<sequence length="85" mass="9562">EQRHRLHHRELPVLHARQAAARHPRRRVRGDQPRARSARPAGARGEDGDDDVPAGPRGRRAHRRLHRDARGRPLGPPAGAPGRRL</sequence>
<evidence type="ECO:0000256" key="1">
    <source>
        <dbReference type="SAM" id="MobiDB-lite"/>
    </source>
</evidence>
<reference evidence="2" key="1">
    <citation type="submission" date="2020-02" db="EMBL/GenBank/DDBJ databases">
        <authorList>
            <person name="Meier V. D."/>
        </authorList>
    </citation>
    <scope>NUCLEOTIDE SEQUENCE</scope>
    <source>
        <strain evidence="2">AVDCRST_MAG13</strain>
    </source>
</reference>
<accession>A0A6J4SVQ1</accession>
<feature type="non-terminal residue" evidence="2">
    <location>
        <position position="1"/>
    </location>
</feature>
<evidence type="ECO:0000313" key="2">
    <source>
        <dbReference type="EMBL" id="CAA9506356.1"/>
    </source>
</evidence>
<name>A0A6J4SVQ1_9ACTN</name>